<name>A0A4R8IR34_9GAMM</name>
<accession>A0A4R8IR34</accession>
<dbReference type="PROSITE" id="PS51257">
    <property type="entry name" value="PROKAR_LIPOPROTEIN"/>
    <property type="match status" value="1"/>
</dbReference>
<keyword evidence="2" id="KW-0732">Signal</keyword>
<evidence type="ECO:0000313" key="3">
    <source>
        <dbReference type="EMBL" id="TDY01740.1"/>
    </source>
</evidence>
<feature type="chain" id="PRO_5020756862" evidence="2">
    <location>
        <begin position="20"/>
        <end position="100"/>
    </location>
</feature>
<organism evidence="3 4">
    <name type="scientific">Thiohalophilus thiocyanatoxydans</name>
    <dbReference type="NCBI Taxonomy" id="381308"/>
    <lineage>
        <taxon>Bacteria</taxon>
        <taxon>Pseudomonadati</taxon>
        <taxon>Pseudomonadota</taxon>
        <taxon>Gammaproteobacteria</taxon>
        <taxon>Thiohalomonadales</taxon>
        <taxon>Thiohalophilaceae</taxon>
        <taxon>Thiohalophilus</taxon>
    </lineage>
</organism>
<gene>
    <name evidence="3" type="ORF">EDC23_1631</name>
</gene>
<dbReference type="RefSeq" id="WP_134083184.1">
    <property type="nucleotide sequence ID" value="NZ_SOQX01000003.1"/>
</dbReference>
<feature type="signal peptide" evidence="2">
    <location>
        <begin position="1"/>
        <end position="19"/>
    </location>
</feature>
<keyword evidence="4" id="KW-1185">Reference proteome</keyword>
<protein>
    <submittedName>
        <fullName evidence="3">SoxXA-binding protein SoxK</fullName>
    </submittedName>
</protein>
<dbReference type="AlphaFoldDB" id="A0A4R8IR34"/>
<evidence type="ECO:0000256" key="2">
    <source>
        <dbReference type="SAM" id="SignalP"/>
    </source>
</evidence>
<dbReference type="Gene3D" id="1.20.1270.390">
    <property type="match status" value="1"/>
</dbReference>
<comment type="caution">
    <text evidence="3">The sequence shown here is derived from an EMBL/GenBank/DDBJ whole genome shotgun (WGS) entry which is preliminary data.</text>
</comment>
<dbReference type="Proteomes" id="UP000294914">
    <property type="component" value="Unassembled WGS sequence"/>
</dbReference>
<feature type="region of interest" description="Disordered" evidence="1">
    <location>
        <begin position="76"/>
        <end position="100"/>
    </location>
</feature>
<evidence type="ECO:0000256" key="1">
    <source>
        <dbReference type="SAM" id="MobiDB-lite"/>
    </source>
</evidence>
<proteinExistence type="predicted"/>
<dbReference type="OrthoDB" id="5768779at2"/>
<evidence type="ECO:0000313" key="4">
    <source>
        <dbReference type="Proteomes" id="UP000294914"/>
    </source>
</evidence>
<sequence length="100" mass="10773">MKKIAIMAMTAALTLAACATGPSMSEQDANNAISAAKSELNKAKNVNYAWRDTGKMIKAAEKAAKEGEYEKAVDLANEAEKQSELAQKQSREQKDAEPII</sequence>
<dbReference type="EMBL" id="SOQX01000003">
    <property type="protein sequence ID" value="TDY01740.1"/>
    <property type="molecule type" value="Genomic_DNA"/>
</dbReference>
<reference evidence="3 4" key="1">
    <citation type="submission" date="2019-03" db="EMBL/GenBank/DDBJ databases">
        <title>Genomic Encyclopedia of Type Strains, Phase IV (KMG-IV): sequencing the most valuable type-strain genomes for metagenomic binning, comparative biology and taxonomic classification.</title>
        <authorList>
            <person name="Goeker M."/>
        </authorList>
    </citation>
    <scope>NUCLEOTIDE SEQUENCE [LARGE SCALE GENOMIC DNA]</scope>
    <source>
        <strain evidence="3 4">DSM 16326</strain>
    </source>
</reference>